<proteinExistence type="predicted"/>
<dbReference type="AlphaFoldDB" id="A0A1J5P3X9"/>
<reference evidence="1" key="1">
    <citation type="submission" date="2016-10" db="EMBL/GenBank/DDBJ databases">
        <title>Sequence of Gallionella enrichment culture.</title>
        <authorList>
            <person name="Poehlein A."/>
            <person name="Muehling M."/>
            <person name="Daniel R."/>
        </authorList>
    </citation>
    <scope>NUCLEOTIDE SEQUENCE</scope>
</reference>
<comment type="caution">
    <text evidence="1">The sequence shown here is derived from an EMBL/GenBank/DDBJ whole genome shotgun (WGS) entry which is preliminary data.</text>
</comment>
<name>A0A1J5P3X9_9ZZZZ</name>
<evidence type="ECO:0008006" key="2">
    <source>
        <dbReference type="Google" id="ProtNLM"/>
    </source>
</evidence>
<gene>
    <name evidence="1" type="ORF">GALL_521860</name>
</gene>
<organism evidence="1">
    <name type="scientific">mine drainage metagenome</name>
    <dbReference type="NCBI Taxonomy" id="410659"/>
    <lineage>
        <taxon>unclassified sequences</taxon>
        <taxon>metagenomes</taxon>
        <taxon>ecological metagenomes</taxon>
    </lineage>
</organism>
<accession>A0A1J5P3X9</accession>
<evidence type="ECO:0000313" key="1">
    <source>
        <dbReference type="EMBL" id="OIQ66249.1"/>
    </source>
</evidence>
<dbReference type="EMBL" id="MLJW01006735">
    <property type="protein sequence ID" value="OIQ66249.1"/>
    <property type="molecule type" value="Genomic_DNA"/>
</dbReference>
<protein>
    <recommendedName>
        <fullName evidence="2">DUF502 domain-containing protein</fullName>
    </recommendedName>
</protein>
<sequence length="66" mass="7013">MPGEEQILSVFVPTTPNPTSGFLLYAAVSRVVMLDMTVEDAAKLIISAGLVYPNPKDPSQPPGKVN</sequence>